<comment type="similarity">
    <text evidence="1 4">Belongs to the plant LTP family.</text>
</comment>
<dbReference type="SMART" id="SM00499">
    <property type="entry name" value="AAI"/>
    <property type="match status" value="1"/>
</dbReference>
<keyword evidence="7" id="KW-1185">Reference proteome</keyword>
<dbReference type="CDD" id="cd01960">
    <property type="entry name" value="nsLTP1"/>
    <property type="match status" value="1"/>
</dbReference>
<dbReference type="InterPro" id="IPR036312">
    <property type="entry name" value="Bifun_inhib/LTP/seed_sf"/>
</dbReference>
<dbReference type="RefSeq" id="XP_016461142.1">
    <property type="nucleotide sequence ID" value="XM_016605656.2"/>
</dbReference>
<dbReference type="InterPro" id="IPR016140">
    <property type="entry name" value="Bifunc_inhib/LTP/seed_store"/>
</dbReference>
<dbReference type="GO" id="GO:0008289">
    <property type="term" value="F:lipid binding"/>
    <property type="evidence" value="ECO:0007669"/>
    <property type="project" value="UniProtKB-KW"/>
</dbReference>
<dbReference type="SUPFAM" id="SSF47699">
    <property type="entry name" value="Bifunctional inhibitor/lipid-transfer protein/seed storage 2S albumin"/>
    <property type="match status" value="1"/>
</dbReference>
<name>A0A1S3ZA95_TOBAC</name>
<evidence type="ECO:0000313" key="8">
    <source>
        <dbReference type="RefSeq" id="XP_016461142.1"/>
    </source>
</evidence>
<feature type="chain" id="PRO_5010317527" description="Non-specific lipid-transfer protein" evidence="5">
    <location>
        <begin position="25"/>
        <end position="115"/>
    </location>
</feature>
<proteinExistence type="inferred from homology"/>
<reference evidence="8" key="2">
    <citation type="submission" date="2025-08" db="UniProtKB">
        <authorList>
            <consortium name="RefSeq"/>
        </authorList>
    </citation>
    <scope>IDENTIFICATION</scope>
    <source>
        <tissue evidence="8">Leaf</tissue>
    </source>
</reference>
<evidence type="ECO:0000313" key="7">
    <source>
        <dbReference type="Proteomes" id="UP000790787"/>
    </source>
</evidence>
<protein>
    <recommendedName>
        <fullName evidence="4">Non-specific lipid-transfer protein</fullName>
    </recommendedName>
</protein>
<dbReference type="InterPro" id="IPR000528">
    <property type="entry name" value="Plant_nsLTP"/>
</dbReference>
<feature type="domain" description="Bifunctional inhibitor/plant lipid transfer protein/seed storage helical" evidence="6">
    <location>
        <begin position="28"/>
        <end position="111"/>
    </location>
</feature>
<dbReference type="Gene3D" id="1.10.110.10">
    <property type="entry name" value="Plant lipid-transfer and hydrophobic proteins"/>
    <property type="match status" value="1"/>
</dbReference>
<evidence type="ECO:0000256" key="5">
    <source>
        <dbReference type="SAM" id="SignalP"/>
    </source>
</evidence>
<evidence type="ECO:0000256" key="2">
    <source>
        <dbReference type="ARBA" id="ARBA00022448"/>
    </source>
</evidence>
<dbReference type="Proteomes" id="UP000790787">
    <property type="component" value="Chromosome 24"/>
</dbReference>
<evidence type="ECO:0000256" key="1">
    <source>
        <dbReference type="ARBA" id="ARBA00009748"/>
    </source>
</evidence>
<dbReference type="OMA" id="GNCCNVI"/>
<dbReference type="RefSeq" id="XP_016461142.1">
    <property type="nucleotide sequence ID" value="XM_016605656.1"/>
</dbReference>
<organism evidence="7 8">
    <name type="scientific">Nicotiana tabacum</name>
    <name type="common">Common tobacco</name>
    <dbReference type="NCBI Taxonomy" id="4097"/>
    <lineage>
        <taxon>Eukaryota</taxon>
        <taxon>Viridiplantae</taxon>
        <taxon>Streptophyta</taxon>
        <taxon>Embryophyta</taxon>
        <taxon>Tracheophyta</taxon>
        <taxon>Spermatophyta</taxon>
        <taxon>Magnoliopsida</taxon>
        <taxon>eudicotyledons</taxon>
        <taxon>Gunneridae</taxon>
        <taxon>Pentapetalae</taxon>
        <taxon>asterids</taxon>
        <taxon>lamiids</taxon>
        <taxon>Solanales</taxon>
        <taxon>Solanaceae</taxon>
        <taxon>Nicotianoideae</taxon>
        <taxon>Nicotianeae</taxon>
        <taxon>Nicotiana</taxon>
    </lineage>
</organism>
<dbReference type="SMR" id="A0A1S3ZA95"/>
<dbReference type="PANTHER" id="PTHR33076">
    <property type="entry name" value="NON-SPECIFIC LIPID-TRANSFER PROTEIN 2-RELATED"/>
    <property type="match status" value="1"/>
</dbReference>
<comment type="function">
    <text evidence="4">Plant non-specific lipid-transfer proteins transfer phospholipids as well as galactolipids across membranes. May play a role in wax or cutin deposition in the cell walls of expanding epidermal cells and certain secretory tissues.</text>
</comment>
<dbReference type="PRINTS" id="PR00382">
    <property type="entry name" value="LIPIDTRNSFER"/>
</dbReference>
<evidence type="ECO:0000259" key="6">
    <source>
        <dbReference type="SMART" id="SM00499"/>
    </source>
</evidence>
<dbReference type="PaxDb" id="4097-A0A1S3ZA95"/>
<keyword evidence="5" id="KW-0732">Signal</keyword>
<accession>A0A1S3ZA95</accession>
<dbReference type="STRING" id="4097.A0A1S3ZA95"/>
<dbReference type="KEGG" id="nta:107784513"/>
<dbReference type="AlphaFoldDB" id="A0A1S3ZA95"/>
<gene>
    <name evidence="8" type="primary">LOC107784513</name>
</gene>
<dbReference type="OrthoDB" id="1890443at2759"/>
<dbReference type="GeneID" id="107784513"/>
<reference evidence="7" key="1">
    <citation type="journal article" date="2014" name="Nat. Commun.">
        <title>The tobacco genome sequence and its comparison with those of tomato and potato.</title>
        <authorList>
            <person name="Sierro N."/>
            <person name="Battey J.N."/>
            <person name="Ouadi S."/>
            <person name="Bakaher N."/>
            <person name="Bovet L."/>
            <person name="Willig A."/>
            <person name="Goepfert S."/>
            <person name="Peitsch M.C."/>
            <person name="Ivanov N.V."/>
        </authorList>
    </citation>
    <scope>NUCLEOTIDE SEQUENCE [LARGE SCALE GENOMIC DNA]</scope>
</reference>
<dbReference type="GO" id="GO:0006869">
    <property type="term" value="P:lipid transport"/>
    <property type="evidence" value="ECO:0007669"/>
    <property type="project" value="InterPro"/>
</dbReference>
<dbReference type="Pfam" id="PF00234">
    <property type="entry name" value="Tryp_alpha_amyl"/>
    <property type="match status" value="1"/>
</dbReference>
<evidence type="ECO:0000256" key="4">
    <source>
        <dbReference type="RuleBase" id="RU000628"/>
    </source>
</evidence>
<feature type="signal peptide" evidence="5">
    <location>
        <begin position="1"/>
        <end position="24"/>
    </location>
</feature>
<sequence>MEMVGKIACLVVLCMVMTAPYGEAAFTCGSVQAAMLNCLPYLQNRGPLGNCCNVIKGLVSAAKTQEDRRIACSCIKTAATILKGVDFGKAAGLGGACGFNTPFKLSLSTDCSKVQ</sequence>
<keyword evidence="3 4" id="KW-0446">Lipid-binding</keyword>
<evidence type="ECO:0000256" key="3">
    <source>
        <dbReference type="ARBA" id="ARBA00023121"/>
    </source>
</evidence>
<keyword evidence="2 4" id="KW-0813">Transport</keyword>